<dbReference type="GO" id="GO:0016491">
    <property type="term" value="F:oxidoreductase activity"/>
    <property type="evidence" value="ECO:0007669"/>
    <property type="project" value="UniProtKB-KW"/>
</dbReference>
<dbReference type="AlphaFoldDB" id="B8KS49"/>
<dbReference type="InterPro" id="IPR036188">
    <property type="entry name" value="FAD/NAD-bd_sf"/>
</dbReference>
<organism evidence="3 4">
    <name type="scientific">Luminiphilus syltensis NOR5-1B</name>
    <dbReference type="NCBI Taxonomy" id="565045"/>
    <lineage>
        <taxon>Bacteria</taxon>
        <taxon>Pseudomonadati</taxon>
        <taxon>Pseudomonadota</taxon>
        <taxon>Gammaproteobacteria</taxon>
        <taxon>Cellvibrionales</taxon>
        <taxon>Halieaceae</taxon>
        <taxon>Luminiphilus</taxon>
    </lineage>
</organism>
<gene>
    <name evidence="3" type="ORF">NOR51B_890</name>
</gene>
<accession>B8KS49</accession>
<dbReference type="STRING" id="565045.NOR51B_890"/>
<sequence length="399" mass="42378">MACSDALVIGGGLTGVATAFYLAKGGASVTLVEQEQLNRGASGRNAGSLHFQLEYRLMEHEGTLDKELAHYAALAQISIADWKSLEVELGQPIGLVMHGGLMIAESAEQMAKLERKAAIERAQGVSVELLDRGALVALAPYLSDAVIGALHCPDEGHCNPRLLTHAFAHEAEKLGVTIVTGTVVDDLQRKGSQWHADLRSAERGNWSKSADIVVNAAGTWSGHIAAKAGIDLPIYPVGLMMSVTEKLPVVMNHLLQHVGRKLSLKQTDDGNLLIGGGWLARLPARDQLLAKNYRADIDMVELAKNLRTAEEVMPLAAQVAVLRCWTGTTALTPDQLPIIGASKSAPGFFSAVGGSGFTYGPTYARLLSELILNGKSSFSLDPYSPDRPGLHVAQQGVGA</sequence>
<evidence type="ECO:0000259" key="2">
    <source>
        <dbReference type="Pfam" id="PF01266"/>
    </source>
</evidence>
<evidence type="ECO:0000313" key="3">
    <source>
        <dbReference type="EMBL" id="EED34950.1"/>
    </source>
</evidence>
<evidence type="ECO:0000313" key="4">
    <source>
        <dbReference type="Proteomes" id="UP000004699"/>
    </source>
</evidence>
<dbReference type="Gene3D" id="3.30.9.10">
    <property type="entry name" value="D-Amino Acid Oxidase, subunit A, domain 2"/>
    <property type="match status" value="1"/>
</dbReference>
<reference evidence="4" key="1">
    <citation type="journal article" date="2013" name="BMC Microbiol.">
        <title>Taxonomy and evolution of bacteriochlorophyll a-containing members of the OM60/NOR5 clade of marine gammaproteobacteria: description of Luminiphilus syltensis gen. nov., sp. nov., reclassification of Haliea rubra as Pseudohaliea rubra gen. nov., comb. nov., and emendation of Chromatocurvus halotolerans.</title>
        <authorList>
            <person name="Spring S."/>
            <person name="Riedel T."/>
            <person name="Sproer C."/>
            <person name="Yan S."/>
            <person name="Harder J."/>
            <person name="Fuchs B.M."/>
        </authorList>
    </citation>
    <scope>NUCLEOTIDE SEQUENCE [LARGE SCALE GENOMIC DNA]</scope>
    <source>
        <strain evidence="4">NOR51-B</strain>
    </source>
</reference>
<dbReference type="PANTHER" id="PTHR13847">
    <property type="entry name" value="SARCOSINE DEHYDROGENASE-RELATED"/>
    <property type="match status" value="1"/>
</dbReference>
<dbReference type="eggNOG" id="COG0665">
    <property type="taxonomic scope" value="Bacteria"/>
</dbReference>
<keyword evidence="1" id="KW-0560">Oxidoreductase</keyword>
<proteinExistence type="predicted"/>
<dbReference type="RefSeq" id="WP_009019697.1">
    <property type="nucleotide sequence ID" value="NZ_DS999411.1"/>
</dbReference>
<dbReference type="HOGENOM" id="CLU_007884_4_3_6"/>
<name>B8KS49_9GAMM</name>
<dbReference type="Proteomes" id="UP000004699">
    <property type="component" value="Unassembled WGS sequence"/>
</dbReference>
<evidence type="ECO:0000256" key="1">
    <source>
        <dbReference type="ARBA" id="ARBA00023002"/>
    </source>
</evidence>
<dbReference type="Pfam" id="PF01266">
    <property type="entry name" value="DAO"/>
    <property type="match status" value="1"/>
</dbReference>
<dbReference type="GO" id="GO:0005737">
    <property type="term" value="C:cytoplasm"/>
    <property type="evidence" value="ECO:0007669"/>
    <property type="project" value="TreeGrafter"/>
</dbReference>
<feature type="domain" description="FAD dependent oxidoreductase" evidence="2">
    <location>
        <begin position="5"/>
        <end position="370"/>
    </location>
</feature>
<dbReference type="SUPFAM" id="SSF51905">
    <property type="entry name" value="FAD/NAD(P)-binding domain"/>
    <property type="match status" value="1"/>
</dbReference>
<protein>
    <submittedName>
        <fullName evidence="3">FAD dependent oxidoreductase</fullName>
    </submittedName>
</protein>
<dbReference type="OrthoDB" id="9815989at2"/>
<dbReference type="EMBL" id="DS999411">
    <property type="protein sequence ID" value="EED34950.1"/>
    <property type="molecule type" value="Genomic_DNA"/>
</dbReference>
<dbReference type="InterPro" id="IPR006076">
    <property type="entry name" value="FAD-dep_OxRdtase"/>
</dbReference>
<dbReference type="Gene3D" id="3.50.50.60">
    <property type="entry name" value="FAD/NAD(P)-binding domain"/>
    <property type="match status" value="1"/>
</dbReference>
<keyword evidence="4" id="KW-1185">Reference proteome</keyword>